<accession>A0A6N1VLG9</accession>
<evidence type="ECO:0000313" key="2">
    <source>
        <dbReference type="EMBL" id="QKV20049.1"/>
    </source>
</evidence>
<protein>
    <submittedName>
        <fullName evidence="2">Uncharacterized protein</fullName>
    </submittedName>
</protein>
<dbReference type="EMBL" id="CP054836">
    <property type="protein sequence ID" value="QKV20049.1"/>
    <property type="molecule type" value="Genomic_DNA"/>
</dbReference>
<reference evidence="2 3" key="1">
    <citation type="submission" date="2020-06" db="EMBL/GenBank/DDBJ databases">
        <title>Oricola thermophila sp. nov. isolated from a tidal sediments.</title>
        <authorList>
            <person name="Kwon K.K."/>
            <person name="Yang S.-H."/>
            <person name="Park M.-J."/>
        </authorList>
    </citation>
    <scope>NUCLEOTIDE SEQUENCE [LARGE SCALE GENOMIC DNA]</scope>
    <source>
        <strain evidence="2 3">MEBiC13590</strain>
    </source>
</reference>
<feature type="compositionally biased region" description="Basic and acidic residues" evidence="1">
    <location>
        <begin position="1"/>
        <end position="18"/>
    </location>
</feature>
<gene>
    <name evidence="2" type="ORF">HTY61_17130</name>
</gene>
<name>A0A6N1VLG9_9HYPH</name>
<dbReference type="AlphaFoldDB" id="A0A6N1VLG9"/>
<feature type="region of interest" description="Disordered" evidence="1">
    <location>
        <begin position="1"/>
        <end position="26"/>
    </location>
</feature>
<dbReference type="RefSeq" id="WP_175277940.1">
    <property type="nucleotide sequence ID" value="NZ_CP054836.1"/>
</dbReference>
<dbReference type="Proteomes" id="UP000509367">
    <property type="component" value="Chromosome"/>
</dbReference>
<dbReference type="KEGG" id="orm:HTY61_17130"/>
<proteinExistence type="predicted"/>
<evidence type="ECO:0000313" key="3">
    <source>
        <dbReference type="Proteomes" id="UP000509367"/>
    </source>
</evidence>
<organism evidence="2 3">
    <name type="scientific">Oricola thermophila</name>
    <dbReference type="NCBI Taxonomy" id="2742145"/>
    <lineage>
        <taxon>Bacteria</taxon>
        <taxon>Pseudomonadati</taxon>
        <taxon>Pseudomonadota</taxon>
        <taxon>Alphaproteobacteria</taxon>
        <taxon>Hyphomicrobiales</taxon>
        <taxon>Ahrensiaceae</taxon>
        <taxon>Oricola</taxon>
    </lineage>
</organism>
<keyword evidence="3" id="KW-1185">Reference proteome</keyword>
<sequence>MIERDRQTPKRDDADMQNRRTHSGLQAFAPWLRETRQRHEVQLAADEGDRVDHHTLAMQASDSPLNAMYAAMGHSQDCIARMRRGLIVTCDCATKPVDDPAVAVALALRYERFARAGKARFPQSIARMVEAGAGRGDEACRMMLERLHRRGLVEDPARDGGSDARPGRLS</sequence>
<evidence type="ECO:0000256" key="1">
    <source>
        <dbReference type="SAM" id="MobiDB-lite"/>
    </source>
</evidence>